<dbReference type="KEGG" id="apuu:APUU_12279A"/>
<keyword evidence="9" id="KW-1185">Reference proteome</keyword>
<evidence type="ECO:0000256" key="1">
    <source>
        <dbReference type="ARBA" id="ARBA00023015"/>
    </source>
</evidence>
<dbReference type="CDD" id="cd12148">
    <property type="entry name" value="fungal_TF_MHR"/>
    <property type="match status" value="1"/>
</dbReference>
<evidence type="ECO:0000256" key="5">
    <source>
        <dbReference type="SAM" id="MobiDB-lite"/>
    </source>
</evidence>
<keyword evidence="6" id="KW-0472">Membrane</keyword>
<feature type="region of interest" description="Disordered" evidence="5">
    <location>
        <begin position="1"/>
        <end position="27"/>
    </location>
</feature>
<dbReference type="GO" id="GO:0000435">
    <property type="term" value="P:positive regulation of transcription from RNA polymerase II promoter by galactose"/>
    <property type="evidence" value="ECO:0007669"/>
    <property type="project" value="TreeGrafter"/>
</dbReference>
<dbReference type="InterPro" id="IPR051127">
    <property type="entry name" value="Fungal_SecMet_Regulators"/>
</dbReference>
<keyword evidence="1" id="KW-0805">Transcription regulation</keyword>
<evidence type="ECO:0000313" key="8">
    <source>
        <dbReference type="EMBL" id="BCS19451.1"/>
    </source>
</evidence>
<dbReference type="GO" id="GO:0006351">
    <property type="term" value="P:DNA-templated transcription"/>
    <property type="evidence" value="ECO:0007669"/>
    <property type="project" value="InterPro"/>
</dbReference>
<organism evidence="8 9">
    <name type="scientific">Aspergillus puulaauensis</name>
    <dbReference type="NCBI Taxonomy" id="1220207"/>
    <lineage>
        <taxon>Eukaryota</taxon>
        <taxon>Fungi</taxon>
        <taxon>Dikarya</taxon>
        <taxon>Ascomycota</taxon>
        <taxon>Pezizomycotina</taxon>
        <taxon>Eurotiomycetes</taxon>
        <taxon>Eurotiomycetidae</taxon>
        <taxon>Eurotiales</taxon>
        <taxon>Aspergillaceae</taxon>
        <taxon>Aspergillus</taxon>
    </lineage>
</organism>
<feature type="region of interest" description="Disordered" evidence="5">
    <location>
        <begin position="49"/>
        <end position="82"/>
    </location>
</feature>
<keyword evidence="3" id="KW-0804">Transcription</keyword>
<evidence type="ECO:0000256" key="4">
    <source>
        <dbReference type="ARBA" id="ARBA00023242"/>
    </source>
</evidence>
<feature type="compositionally biased region" description="Basic and acidic residues" evidence="5">
    <location>
        <begin position="1"/>
        <end position="11"/>
    </location>
</feature>
<dbReference type="Pfam" id="PF04082">
    <property type="entry name" value="Fungal_trans"/>
    <property type="match status" value="1"/>
</dbReference>
<dbReference type="PANTHER" id="PTHR47424:SF3">
    <property type="entry name" value="REGULATORY PROTEIN GAL4"/>
    <property type="match status" value="1"/>
</dbReference>
<dbReference type="EMBL" id="AP024443">
    <property type="protein sequence ID" value="BCS19451.1"/>
    <property type="molecule type" value="Genomic_DNA"/>
</dbReference>
<feature type="compositionally biased region" description="Polar residues" evidence="5">
    <location>
        <begin position="54"/>
        <end position="63"/>
    </location>
</feature>
<dbReference type="GO" id="GO:0005634">
    <property type="term" value="C:nucleus"/>
    <property type="evidence" value="ECO:0007669"/>
    <property type="project" value="TreeGrafter"/>
</dbReference>
<dbReference type="GO" id="GO:0000981">
    <property type="term" value="F:DNA-binding transcription factor activity, RNA polymerase II-specific"/>
    <property type="evidence" value="ECO:0007669"/>
    <property type="project" value="TreeGrafter"/>
</dbReference>
<evidence type="ECO:0000259" key="7">
    <source>
        <dbReference type="SMART" id="SM00906"/>
    </source>
</evidence>
<evidence type="ECO:0000313" key="9">
    <source>
        <dbReference type="Proteomes" id="UP000654913"/>
    </source>
</evidence>
<keyword evidence="6" id="KW-0812">Transmembrane</keyword>
<keyword evidence="2" id="KW-0238">DNA-binding</keyword>
<dbReference type="Proteomes" id="UP000654913">
    <property type="component" value="Chromosome 1"/>
</dbReference>
<evidence type="ECO:0000256" key="2">
    <source>
        <dbReference type="ARBA" id="ARBA00023125"/>
    </source>
</evidence>
<accession>A0A7R8AHV0</accession>
<gene>
    <name evidence="8" type="ORF">APUU_12279A</name>
</gene>
<dbReference type="GO" id="GO:0008270">
    <property type="term" value="F:zinc ion binding"/>
    <property type="evidence" value="ECO:0007669"/>
    <property type="project" value="InterPro"/>
</dbReference>
<dbReference type="PANTHER" id="PTHR47424">
    <property type="entry name" value="REGULATORY PROTEIN GAL4"/>
    <property type="match status" value="1"/>
</dbReference>
<sequence length="678" mass="74576">METECRYDQPSRRPAAAVTGPGTGDTHEANAALERRLLAVEQRLHVLDPVNGSPDVNSATVNEQPKGLGGRKTTPVQDDGVDGMGAVPLKDGAEEDEYFGMSSNVAFLRFIVDSVGRPVNSVLGPSSSESAHFENESICGYFARPTSFTGYESQRGSPKRPVALPQREETDSLLRLYFSTVNLMIPGVHEDSFRTTYAKMQRNGLSGIRKSWLGVLNVILAIATNVLAATSPTREQATKSKMYFEQALELIKADMLGRLSLEMVQLFLLMEAYLEGTTSSSMTWTFHGLAVKGSYQLGLHIMGSRNVSHIDQEVRRRLWYWCVMNDRLLSVRYGRPPLIPLSHVRLEPSLHLPFSNVPSATTASSLAFFDAIMNITHIMGEALDQLYGQNLGFSTSPQTSEVLDHISRLCWKLAQWQDNIPLDLRIIDPDKETLDDVPLTAGTTRLRVLLSLRYLGTRVLILRPVLGQFLALRQGVAASNKHQAEWLWSSGVTFLADLVQTCCKVFQISKSILIGSRNDQNLLGAWWFSCYYTFNAALAVLGVLLVKRIPTPTPTESGEPLSALSTAELRVLLDTAMEVLTGLDQGSRTLMRCRNTLGRLLAAIHLDGNTEAFTQESLSLSPSSAWTWDLMDPGLFSSEASLGLAMGASAIGYGSQMPDGMQNATETWDLARSYDSVA</sequence>
<dbReference type="OrthoDB" id="3364175at2759"/>
<dbReference type="GO" id="GO:0000978">
    <property type="term" value="F:RNA polymerase II cis-regulatory region sequence-specific DNA binding"/>
    <property type="evidence" value="ECO:0007669"/>
    <property type="project" value="TreeGrafter"/>
</dbReference>
<evidence type="ECO:0000256" key="6">
    <source>
        <dbReference type="SAM" id="Phobius"/>
    </source>
</evidence>
<keyword evidence="4" id="KW-0539">Nucleus</keyword>
<reference evidence="8" key="2">
    <citation type="submission" date="2021-02" db="EMBL/GenBank/DDBJ databases">
        <title>Aspergillus puulaauensis MK2 genome sequence.</title>
        <authorList>
            <person name="Futagami T."/>
            <person name="Mori K."/>
            <person name="Kadooka C."/>
            <person name="Tanaka T."/>
        </authorList>
    </citation>
    <scope>NUCLEOTIDE SEQUENCE</scope>
    <source>
        <strain evidence="8">MK2</strain>
    </source>
</reference>
<dbReference type="InterPro" id="IPR007219">
    <property type="entry name" value="XnlR_reg_dom"/>
</dbReference>
<dbReference type="GeneID" id="64969456"/>
<evidence type="ECO:0000256" key="3">
    <source>
        <dbReference type="ARBA" id="ARBA00023163"/>
    </source>
</evidence>
<keyword evidence="6" id="KW-1133">Transmembrane helix</keyword>
<reference evidence="8" key="1">
    <citation type="submission" date="2021-01" db="EMBL/GenBank/DDBJ databases">
        <authorList>
            <consortium name="Aspergillus puulaauensis MK2 genome sequencing consortium"/>
            <person name="Kazuki M."/>
            <person name="Futagami T."/>
        </authorList>
    </citation>
    <scope>NUCLEOTIDE SEQUENCE</scope>
    <source>
        <strain evidence="8">MK2</strain>
    </source>
</reference>
<protein>
    <recommendedName>
        <fullName evidence="7">Xylanolytic transcriptional activator regulatory domain-containing protein</fullName>
    </recommendedName>
</protein>
<name>A0A7R8AHV0_9EURO</name>
<dbReference type="RefSeq" id="XP_041551645.1">
    <property type="nucleotide sequence ID" value="XM_041698462.1"/>
</dbReference>
<proteinExistence type="predicted"/>
<feature type="transmembrane region" description="Helical" evidence="6">
    <location>
        <begin position="525"/>
        <end position="546"/>
    </location>
</feature>
<feature type="domain" description="Xylanolytic transcriptional activator regulatory" evidence="7">
    <location>
        <begin position="283"/>
        <end position="355"/>
    </location>
</feature>
<dbReference type="AlphaFoldDB" id="A0A7R8AHV0"/>
<dbReference type="SMART" id="SM00906">
    <property type="entry name" value="Fungal_trans"/>
    <property type="match status" value="1"/>
</dbReference>